<evidence type="ECO:0000313" key="3">
    <source>
        <dbReference type="Proteomes" id="UP000305709"/>
    </source>
</evidence>
<dbReference type="RefSeq" id="WP_139081243.1">
    <property type="nucleotide sequence ID" value="NZ_VDFV01000008.1"/>
</dbReference>
<dbReference type="Pfam" id="PF06897">
    <property type="entry name" value="DUF1269"/>
    <property type="match status" value="1"/>
</dbReference>
<dbReference type="OrthoDB" id="275223at2"/>
<proteinExistence type="predicted"/>
<protein>
    <submittedName>
        <fullName evidence="2">DUF1269 domain-containing protein</fullName>
    </submittedName>
</protein>
<keyword evidence="3" id="KW-1185">Reference proteome</keyword>
<evidence type="ECO:0000313" key="2">
    <source>
        <dbReference type="EMBL" id="TNC72460.1"/>
    </source>
</evidence>
<organism evidence="2 3">
    <name type="scientific">Rubellimicrobium roseum</name>
    <dbReference type="NCBI Taxonomy" id="687525"/>
    <lineage>
        <taxon>Bacteria</taxon>
        <taxon>Pseudomonadati</taxon>
        <taxon>Pseudomonadota</taxon>
        <taxon>Alphaproteobacteria</taxon>
        <taxon>Rhodobacterales</taxon>
        <taxon>Roseobacteraceae</taxon>
        <taxon>Rubellimicrobium</taxon>
    </lineage>
</organism>
<name>A0A5C4NEU1_9RHOB</name>
<reference evidence="2 3" key="1">
    <citation type="submission" date="2019-06" db="EMBL/GenBank/DDBJ databases">
        <authorList>
            <person name="Jiang L."/>
        </authorList>
    </citation>
    <scope>NUCLEOTIDE SEQUENCE [LARGE SCALE GENOMIC DNA]</scope>
    <source>
        <strain evidence="2 3">YIM 48858</strain>
    </source>
</reference>
<sequence>MSDLIVIAFPDDASAFRARAEFVSLQKDYLVEMEDVVVVTRSAEGQVQLHQAVNMTAAGAMGGTLWGTLVGLLFLNPLLGAAVGAGAGALSGSLTDLGIDDDFLREVGGSLESGGAALAVLLRKFTADRALDRLGGLGGRVLQTSLPQDLEERLRARLSGSASPTTPPPPPVSPTEDSMAAAPAPALGGAPAAAPAAAVPGPSGGAMTEEP</sequence>
<accession>A0A5C4NEU1</accession>
<feature type="compositionally biased region" description="Low complexity" evidence="1">
    <location>
        <begin position="180"/>
        <end position="201"/>
    </location>
</feature>
<evidence type="ECO:0000256" key="1">
    <source>
        <dbReference type="SAM" id="MobiDB-lite"/>
    </source>
</evidence>
<feature type="region of interest" description="Disordered" evidence="1">
    <location>
        <begin position="157"/>
        <end position="211"/>
    </location>
</feature>
<comment type="caution">
    <text evidence="2">The sequence shown here is derived from an EMBL/GenBank/DDBJ whole genome shotgun (WGS) entry which is preliminary data.</text>
</comment>
<dbReference type="Proteomes" id="UP000305709">
    <property type="component" value="Unassembled WGS sequence"/>
</dbReference>
<dbReference type="InterPro" id="IPR009200">
    <property type="entry name" value="DUF1269_membrane"/>
</dbReference>
<dbReference type="AlphaFoldDB" id="A0A5C4NEU1"/>
<gene>
    <name evidence="2" type="ORF">FHG71_08735</name>
</gene>
<dbReference type="EMBL" id="VDFV01000008">
    <property type="protein sequence ID" value="TNC72460.1"/>
    <property type="molecule type" value="Genomic_DNA"/>
</dbReference>